<dbReference type="EC" id="1.10.3.2" evidence="5"/>
<dbReference type="PANTHER" id="PTHR11709:SF394">
    <property type="entry name" value="FI03373P-RELATED"/>
    <property type="match status" value="1"/>
</dbReference>
<evidence type="ECO:0000256" key="8">
    <source>
        <dbReference type="ARBA" id="ARBA00023002"/>
    </source>
</evidence>
<comment type="caution">
    <text evidence="13">The sequence shown here is derived from an EMBL/GenBank/DDBJ whole genome shotgun (WGS) entry which is preliminary data.</text>
</comment>
<feature type="domain" description="Plastocyanin-like" evidence="12">
    <location>
        <begin position="31"/>
        <end position="138"/>
    </location>
</feature>
<evidence type="ECO:0000256" key="11">
    <source>
        <dbReference type="SAM" id="SignalP"/>
    </source>
</evidence>
<feature type="signal peptide" evidence="11">
    <location>
        <begin position="1"/>
        <end position="20"/>
    </location>
</feature>
<proteinExistence type="inferred from homology"/>
<keyword evidence="14" id="KW-1185">Reference proteome</keyword>
<evidence type="ECO:0000256" key="1">
    <source>
        <dbReference type="ARBA" id="ARBA00000349"/>
    </source>
</evidence>
<organism evidence="13 14">
    <name type="scientific">Mycena chlorophos</name>
    <name type="common">Agaric fungus</name>
    <name type="synonym">Agaricus chlorophos</name>
    <dbReference type="NCBI Taxonomy" id="658473"/>
    <lineage>
        <taxon>Eukaryota</taxon>
        <taxon>Fungi</taxon>
        <taxon>Dikarya</taxon>
        <taxon>Basidiomycota</taxon>
        <taxon>Agaricomycotina</taxon>
        <taxon>Agaricomycetes</taxon>
        <taxon>Agaricomycetidae</taxon>
        <taxon>Agaricales</taxon>
        <taxon>Marasmiineae</taxon>
        <taxon>Mycenaceae</taxon>
        <taxon>Mycena</taxon>
    </lineage>
</organism>
<dbReference type="GO" id="GO:0005507">
    <property type="term" value="F:copper ion binding"/>
    <property type="evidence" value="ECO:0007669"/>
    <property type="project" value="InterPro"/>
</dbReference>
<evidence type="ECO:0000256" key="10">
    <source>
        <dbReference type="ARBA" id="ARBA00023180"/>
    </source>
</evidence>
<evidence type="ECO:0000256" key="5">
    <source>
        <dbReference type="ARBA" id="ARBA00012297"/>
    </source>
</evidence>
<evidence type="ECO:0000259" key="12">
    <source>
        <dbReference type="Pfam" id="PF07732"/>
    </source>
</evidence>
<dbReference type="InterPro" id="IPR011707">
    <property type="entry name" value="Cu-oxidase-like_N"/>
</dbReference>
<dbReference type="EMBL" id="JACAZE010000011">
    <property type="protein sequence ID" value="KAF7304580.1"/>
    <property type="molecule type" value="Genomic_DNA"/>
</dbReference>
<keyword evidence="10" id="KW-0325">Glycoprotein</keyword>
<comment type="catalytic activity">
    <reaction evidence="1">
        <text>4 hydroquinone + O2 = 4 benzosemiquinone + 2 H2O</text>
        <dbReference type="Rhea" id="RHEA:11276"/>
        <dbReference type="ChEBI" id="CHEBI:15377"/>
        <dbReference type="ChEBI" id="CHEBI:15379"/>
        <dbReference type="ChEBI" id="CHEBI:17594"/>
        <dbReference type="ChEBI" id="CHEBI:17977"/>
        <dbReference type="EC" id="1.10.3.2"/>
    </reaction>
</comment>
<comment type="subcellular location">
    <subcellularLocation>
        <location evidence="3">Secreted</location>
    </subcellularLocation>
</comment>
<comment type="similarity">
    <text evidence="4">Belongs to the multicopper oxidase family.</text>
</comment>
<dbReference type="OrthoDB" id="2121828at2759"/>
<keyword evidence="8" id="KW-0560">Oxidoreductase</keyword>
<dbReference type="SUPFAM" id="SSF56801">
    <property type="entry name" value="Acetyl-CoA synthetase-like"/>
    <property type="match status" value="1"/>
</dbReference>
<sequence>MFFSPGFVLLSLSLALTASAVSIGPTAELTISNVNLAPDGYLKQGVLANGIFPGPTLVATKGQTYEFNVVNKLTNESFLKSTTIHWHGLFEQDGFSWADGPSFVTQCPIATNHSFLYQVPTTSQAGTFWYHSHLHRQRIGPPLLRVVAASFQATAASLQATAAPLQSTAATLTTTSPEFTMSPPPSYSRQHTQPPLQTSQLFLFDHSHPIQMAHGPNEATWLVDAATGERYGKEALKERTWGLVTGLSLLWRRRILVGLLVGARDADELTSVAVGIISGNHLDFAISVWAAHRLGATVFTLNPTFNAEEILPSIRDMKPALRFVHPVALAAATTAATTAGLSLDRIVPFATCTPSHLLVTEVVAVRHENKFTNPFAEYKLAPDEGKAKAALCFPSSGTMAPQNVAVVAGGYGEGSLRPLTAIQSARKAGGGDLEWGPEINPDSALAASTSFSRDLGLSARLQVLRNGGPIQGLFPMRYVVSLPSSYALLDAHVKQST</sequence>
<dbReference type="InterPro" id="IPR008972">
    <property type="entry name" value="Cupredoxin"/>
</dbReference>
<keyword evidence="7" id="KW-0479">Metal-binding</keyword>
<keyword evidence="6" id="KW-0964">Secreted</keyword>
<dbReference type="Gene3D" id="3.40.50.980">
    <property type="match status" value="1"/>
</dbReference>
<evidence type="ECO:0000256" key="4">
    <source>
        <dbReference type="ARBA" id="ARBA00010609"/>
    </source>
</evidence>
<feature type="chain" id="PRO_5034092534" description="laccase" evidence="11">
    <location>
        <begin position="21"/>
        <end position="497"/>
    </location>
</feature>
<evidence type="ECO:0000256" key="6">
    <source>
        <dbReference type="ARBA" id="ARBA00022525"/>
    </source>
</evidence>
<evidence type="ECO:0000313" key="13">
    <source>
        <dbReference type="EMBL" id="KAF7304580.1"/>
    </source>
</evidence>
<keyword evidence="11" id="KW-0732">Signal</keyword>
<dbReference type="GO" id="GO:0052716">
    <property type="term" value="F:hydroquinone:oxygen oxidoreductase activity"/>
    <property type="evidence" value="ECO:0007669"/>
    <property type="project" value="UniProtKB-EC"/>
</dbReference>
<protein>
    <recommendedName>
        <fullName evidence="5">laccase</fullName>
        <ecNumber evidence="5">1.10.3.2</ecNumber>
    </recommendedName>
</protein>
<accession>A0A8H6SR82</accession>
<name>A0A8H6SR82_MYCCL</name>
<evidence type="ECO:0000256" key="7">
    <source>
        <dbReference type="ARBA" id="ARBA00022723"/>
    </source>
</evidence>
<dbReference type="Gene3D" id="2.60.40.420">
    <property type="entry name" value="Cupredoxins - blue copper proteins"/>
    <property type="match status" value="1"/>
</dbReference>
<dbReference type="PANTHER" id="PTHR11709">
    <property type="entry name" value="MULTI-COPPER OXIDASE"/>
    <property type="match status" value="1"/>
</dbReference>
<reference evidence="13" key="1">
    <citation type="submission" date="2020-05" db="EMBL/GenBank/DDBJ databases">
        <title>Mycena genomes resolve the evolution of fungal bioluminescence.</title>
        <authorList>
            <person name="Tsai I.J."/>
        </authorList>
    </citation>
    <scope>NUCLEOTIDE SEQUENCE</scope>
    <source>
        <strain evidence="13">110903Hualien_Pintung</strain>
    </source>
</reference>
<dbReference type="AlphaFoldDB" id="A0A8H6SR82"/>
<dbReference type="InterPro" id="IPR045087">
    <property type="entry name" value="Cu-oxidase_fam"/>
</dbReference>
<comment type="cofactor">
    <cofactor evidence="2">
        <name>Cu cation</name>
        <dbReference type="ChEBI" id="CHEBI:23378"/>
    </cofactor>
</comment>
<dbReference type="Pfam" id="PF07732">
    <property type="entry name" value="Cu-oxidase_3"/>
    <property type="match status" value="1"/>
</dbReference>
<gene>
    <name evidence="13" type="ORF">HMN09_00861000</name>
</gene>
<evidence type="ECO:0000256" key="9">
    <source>
        <dbReference type="ARBA" id="ARBA00023008"/>
    </source>
</evidence>
<dbReference type="Proteomes" id="UP000613580">
    <property type="component" value="Unassembled WGS sequence"/>
</dbReference>
<evidence type="ECO:0000256" key="3">
    <source>
        <dbReference type="ARBA" id="ARBA00004613"/>
    </source>
</evidence>
<dbReference type="SUPFAM" id="SSF49503">
    <property type="entry name" value="Cupredoxins"/>
    <property type="match status" value="1"/>
</dbReference>
<keyword evidence="9" id="KW-0186">Copper</keyword>
<evidence type="ECO:0000256" key="2">
    <source>
        <dbReference type="ARBA" id="ARBA00001935"/>
    </source>
</evidence>
<evidence type="ECO:0000313" key="14">
    <source>
        <dbReference type="Proteomes" id="UP000613580"/>
    </source>
</evidence>
<dbReference type="GO" id="GO:0005576">
    <property type="term" value="C:extracellular region"/>
    <property type="evidence" value="ECO:0007669"/>
    <property type="project" value="UniProtKB-SubCell"/>
</dbReference>